<dbReference type="EMBL" id="JACHDS010000001">
    <property type="protein sequence ID" value="MBB6173158.1"/>
    <property type="molecule type" value="Genomic_DNA"/>
</dbReference>
<dbReference type="PROSITE" id="PS51371">
    <property type="entry name" value="CBS"/>
    <property type="match status" value="2"/>
</dbReference>
<evidence type="ECO:0000313" key="5">
    <source>
        <dbReference type="EMBL" id="MBB6173158.1"/>
    </source>
</evidence>
<dbReference type="Pfam" id="PF00571">
    <property type="entry name" value="CBS"/>
    <property type="match status" value="2"/>
</dbReference>
<dbReference type="PANTHER" id="PTHR43080:SF2">
    <property type="entry name" value="CBS DOMAIN-CONTAINING PROTEIN"/>
    <property type="match status" value="1"/>
</dbReference>
<name>A0A7W9YJ97_9ACTN</name>
<accession>A0A7W9YJ97</accession>
<dbReference type="AlphaFoldDB" id="A0A7W9YJ97"/>
<dbReference type="PANTHER" id="PTHR43080">
    <property type="entry name" value="CBS DOMAIN-CONTAINING PROTEIN CBSX3, MITOCHONDRIAL"/>
    <property type="match status" value="1"/>
</dbReference>
<feature type="domain" description="CBS" evidence="4">
    <location>
        <begin position="73"/>
        <end position="131"/>
    </location>
</feature>
<dbReference type="Gene3D" id="3.10.580.10">
    <property type="entry name" value="CBS-domain"/>
    <property type="match status" value="1"/>
</dbReference>
<protein>
    <submittedName>
        <fullName evidence="5">CBS domain-containing protein</fullName>
    </submittedName>
</protein>
<keyword evidence="6" id="KW-1185">Reference proteome</keyword>
<sequence>MTTAADIMHSDVQCIDEDQTLDVAAQMMRNLGVGSLPICGNDRKLKGIITDRDIVIRCVAEGRDCRSTTAAELAQGKPFWVDEDADIDVVLQGMIEHRIKRVPVIRDFRLTGIISEADLARHLPEQRLGKLIEAMKSGPADQVPGAGDRPHLTAH</sequence>
<feature type="region of interest" description="Disordered" evidence="3">
    <location>
        <begin position="135"/>
        <end position="155"/>
    </location>
</feature>
<evidence type="ECO:0000256" key="1">
    <source>
        <dbReference type="ARBA" id="ARBA00023122"/>
    </source>
</evidence>
<organism evidence="5 6">
    <name type="scientific">Nocardiopsis mwathae</name>
    <dbReference type="NCBI Taxonomy" id="1472723"/>
    <lineage>
        <taxon>Bacteria</taxon>
        <taxon>Bacillati</taxon>
        <taxon>Actinomycetota</taxon>
        <taxon>Actinomycetes</taxon>
        <taxon>Streptosporangiales</taxon>
        <taxon>Nocardiopsidaceae</taxon>
        <taxon>Nocardiopsis</taxon>
    </lineage>
</organism>
<evidence type="ECO:0000313" key="6">
    <source>
        <dbReference type="Proteomes" id="UP000546642"/>
    </source>
</evidence>
<feature type="domain" description="CBS" evidence="4">
    <location>
        <begin position="8"/>
        <end position="65"/>
    </location>
</feature>
<dbReference type="InterPro" id="IPR046342">
    <property type="entry name" value="CBS_dom_sf"/>
</dbReference>
<dbReference type="Proteomes" id="UP000546642">
    <property type="component" value="Unassembled WGS sequence"/>
</dbReference>
<dbReference type="InterPro" id="IPR000644">
    <property type="entry name" value="CBS_dom"/>
</dbReference>
<dbReference type="SMART" id="SM00116">
    <property type="entry name" value="CBS"/>
    <property type="match status" value="2"/>
</dbReference>
<dbReference type="RefSeq" id="WP_184076383.1">
    <property type="nucleotide sequence ID" value="NZ_JACHDS010000001.1"/>
</dbReference>
<dbReference type="InterPro" id="IPR051257">
    <property type="entry name" value="Diverse_CBS-Domain"/>
</dbReference>
<proteinExistence type="predicted"/>
<gene>
    <name evidence="5" type="ORF">HNR23_003218</name>
</gene>
<evidence type="ECO:0000256" key="3">
    <source>
        <dbReference type="SAM" id="MobiDB-lite"/>
    </source>
</evidence>
<evidence type="ECO:0000256" key="2">
    <source>
        <dbReference type="PROSITE-ProRule" id="PRU00703"/>
    </source>
</evidence>
<evidence type="ECO:0000259" key="4">
    <source>
        <dbReference type="PROSITE" id="PS51371"/>
    </source>
</evidence>
<reference evidence="5 6" key="1">
    <citation type="submission" date="2020-08" db="EMBL/GenBank/DDBJ databases">
        <title>Sequencing the genomes of 1000 actinobacteria strains.</title>
        <authorList>
            <person name="Klenk H.-P."/>
        </authorList>
    </citation>
    <scope>NUCLEOTIDE SEQUENCE [LARGE SCALE GENOMIC DNA]</scope>
    <source>
        <strain evidence="5 6">DSM 46659</strain>
    </source>
</reference>
<comment type="caution">
    <text evidence="5">The sequence shown here is derived from an EMBL/GenBank/DDBJ whole genome shotgun (WGS) entry which is preliminary data.</text>
</comment>
<keyword evidence="1 2" id="KW-0129">CBS domain</keyword>
<dbReference type="CDD" id="cd04622">
    <property type="entry name" value="CBS_pair_HRP1_like"/>
    <property type="match status" value="1"/>
</dbReference>
<dbReference type="SUPFAM" id="SSF54631">
    <property type="entry name" value="CBS-domain pair"/>
    <property type="match status" value="1"/>
</dbReference>